<name>A0A8H3BEK2_9AGAM</name>
<gene>
    <name evidence="4" type="ORF">RDB_LOCUS54061</name>
</gene>
<feature type="chain" id="PRO_5034677940" description="EGF-like domain-containing protein" evidence="2">
    <location>
        <begin position="19"/>
        <end position="368"/>
    </location>
</feature>
<protein>
    <recommendedName>
        <fullName evidence="3">EGF-like domain-containing protein</fullName>
    </recommendedName>
</protein>
<feature type="signal peptide" evidence="2">
    <location>
        <begin position="1"/>
        <end position="18"/>
    </location>
</feature>
<dbReference type="PANTHER" id="PTHR22963:SF39">
    <property type="entry name" value="DUMPY"/>
    <property type="match status" value="1"/>
</dbReference>
<dbReference type="InterPro" id="IPR000742">
    <property type="entry name" value="EGF"/>
</dbReference>
<reference evidence="4" key="1">
    <citation type="submission" date="2021-01" db="EMBL/GenBank/DDBJ databases">
        <authorList>
            <person name="Kaushik A."/>
        </authorList>
    </citation>
    <scope>NUCLEOTIDE SEQUENCE</scope>
    <source>
        <strain evidence="4">AG6-10EEA</strain>
    </source>
</reference>
<feature type="domain" description="EGF-like" evidence="3">
    <location>
        <begin position="302"/>
        <end position="316"/>
    </location>
</feature>
<dbReference type="SMART" id="SM00274">
    <property type="entry name" value="FOLN"/>
    <property type="match status" value="3"/>
</dbReference>
<dbReference type="EMBL" id="CAJMXA010001225">
    <property type="protein sequence ID" value="CAE6455209.1"/>
    <property type="molecule type" value="Genomic_DNA"/>
</dbReference>
<dbReference type="InterPro" id="IPR003645">
    <property type="entry name" value="Fol_N"/>
</dbReference>
<dbReference type="AlphaFoldDB" id="A0A8H3BEK2"/>
<comment type="caution">
    <text evidence="4">The sequence shown here is derived from an EMBL/GenBank/DDBJ whole genome shotgun (WGS) entry which is preliminary data.</text>
</comment>
<dbReference type="PANTHER" id="PTHR22963">
    <property type="entry name" value="ENDOGLIN-RELATED"/>
    <property type="match status" value="1"/>
</dbReference>
<feature type="region of interest" description="Disordered" evidence="1">
    <location>
        <begin position="312"/>
        <end position="332"/>
    </location>
</feature>
<dbReference type="PROSITE" id="PS01186">
    <property type="entry name" value="EGF_2"/>
    <property type="match status" value="1"/>
</dbReference>
<evidence type="ECO:0000256" key="1">
    <source>
        <dbReference type="SAM" id="MobiDB-lite"/>
    </source>
</evidence>
<evidence type="ECO:0000313" key="5">
    <source>
        <dbReference type="Proteomes" id="UP000663853"/>
    </source>
</evidence>
<proteinExistence type="predicted"/>
<sequence length="368" mass="39773">MKLFVIFSLLALSGSVVASSPTGISSTHGLQSRQTKCGGEDCDDKTQECKEVDNKPKCVCKDGYALNMDQRCVSLICDTTKERMSITEFLAPVSLVMPRIKSARYMATNLSAPAKMGKSLTRKENALKIPARTKSVLVMNRNAGWSTTGLSAAANLGISPLAFAGIAPRCVCKSGTTPTRGRGCVKNDELESCDLTYCGVYAECRVVDENPTCVCKAGSHRVKGRCGPDRNYCGGLASVFSCPFYTNEKCIWSNGERICVCPDGYHFNGKNECVEDSKTDPCESVQCGSNRECKEIGGDASCVCKEGYKPGPNHSCVKESSSKREEPEITDRKLADRLEDRCGNMVCGEGKACEIRDGKPVCRSSAQK</sequence>
<evidence type="ECO:0000256" key="2">
    <source>
        <dbReference type="SAM" id="SignalP"/>
    </source>
</evidence>
<accession>A0A8H3BEK2</accession>
<organism evidence="4 5">
    <name type="scientific">Rhizoctonia solani</name>
    <dbReference type="NCBI Taxonomy" id="456999"/>
    <lineage>
        <taxon>Eukaryota</taxon>
        <taxon>Fungi</taxon>
        <taxon>Dikarya</taxon>
        <taxon>Basidiomycota</taxon>
        <taxon>Agaricomycotina</taxon>
        <taxon>Agaricomycetes</taxon>
        <taxon>Cantharellales</taxon>
        <taxon>Ceratobasidiaceae</taxon>
        <taxon>Rhizoctonia</taxon>
    </lineage>
</organism>
<keyword evidence="2" id="KW-0732">Signal</keyword>
<evidence type="ECO:0000259" key="3">
    <source>
        <dbReference type="PROSITE" id="PS01186"/>
    </source>
</evidence>
<evidence type="ECO:0000313" key="4">
    <source>
        <dbReference type="EMBL" id="CAE6455209.1"/>
    </source>
</evidence>
<dbReference type="Proteomes" id="UP000663853">
    <property type="component" value="Unassembled WGS sequence"/>
</dbReference>
<feature type="compositionally biased region" description="Basic and acidic residues" evidence="1">
    <location>
        <begin position="316"/>
        <end position="332"/>
    </location>
</feature>
<dbReference type="Gene3D" id="2.90.20.10">
    <property type="entry name" value="Plasmodium vivax P25 domain"/>
    <property type="match status" value="1"/>
</dbReference>
<dbReference type="SMART" id="SM00181">
    <property type="entry name" value="EGF"/>
    <property type="match status" value="4"/>
</dbReference>